<dbReference type="InterPro" id="IPR010665">
    <property type="entry name" value="DUF1240"/>
</dbReference>
<gene>
    <name evidence="2" type="ORF">SP90_07960</name>
</gene>
<keyword evidence="1" id="KW-1133">Transmembrane helix</keyword>
<feature type="transmembrane region" description="Helical" evidence="1">
    <location>
        <begin position="86"/>
        <end position="109"/>
    </location>
</feature>
<evidence type="ECO:0000256" key="1">
    <source>
        <dbReference type="SAM" id="Phobius"/>
    </source>
</evidence>
<sequence length="141" mass="16077">MAGFKLVKPELCGCLLNLFVVFPITTLVSYNALADVYAIYTEQEVVTYNLATCLWAVVAFMCAPIAAGSLWYVVTRQECSVAFHNVITRVFVIFFSVGLVSSVVFNFWVTDYLEEKGYMHCEKRITGPSMKKYVKYEYLCR</sequence>
<organism evidence="2 3">
    <name type="scientific">Halodesulfovibrio spirochaetisodalis</name>
    <dbReference type="NCBI Taxonomy" id="1560234"/>
    <lineage>
        <taxon>Bacteria</taxon>
        <taxon>Pseudomonadati</taxon>
        <taxon>Thermodesulfobacteriota</taxon>
        <taxon>Desulfovibrionia</taxon>
        <taxon>Desulfovibrionales</taxon>
        <taxon>Desulfovibrionaceae</taxon>
        <taxon>Halodesulfovibrio</taxon>
    </lineage>
</organism>
<reference evidence="2 3" key="1">
    <citation type="submission" date="2015-01" db="EMBL/GenBank/DDBJ databases">
        <title>Desulfovibrio sp. JC271 draft genome sequence.</title>
        <authorList>
            <person name="Shivani Y."/>
            <person name="Subhash Y."/>
            <person name="Sasikala C."/>
            <person name="Ramana C.V."/>
        </authorList>
    </citation>
    <scope>NUCLEOTIDE SEQUENCE [LARGE SCALE GENOMIC DNA]</scope>
    <source>
        <strain evidence="2 3">JC271</strain>
    </source>
</reference>
<evidence type="ECO:0000313" key="3">
    <source>
        <dbReference type="Proteomes" id="UP000091979"/>
    </source>
</evidence>
<evidence type="ECO:0000313" key="2">
    <source>
        <dbReference type="EMBL" id="OBQ52109.1"/>
    </source>
</evidence>
<dbReference type="AlphaFoldDB" id="A0A1B7XDJ5"/>
<proteinExistence type="predicted"/>
<protein>
    <recommendedName>
        <fullName evidence="4">DUF1240 domain-containing protein</fullName>
    </recommendedName>
</protein>
<dbReference type="Proteomes" id="UP000091979">
    <property type="component" value="Unassembled WGS sequence"/>
</dbReference>
<feature type="transmembrane region" description="Helical" evidence="1">
    <location>
        <begin position="54"/>
        <end position="74"/>
    </location>
</feature>
<comment type="caution">
    <text evidence="2">The sequence shown here is derived from an EMBL/GenBank/DDBJ whole genome shotgun (WGS) entry which is preliminary data.</text>
</comment>
<keyword evidence="1" id="KW-0472">Membrane</keyword>
<name>A0A1B7XDJ5_9BACT</name>
<feature type="transmembrane region" description="Helical" evidence="1">
    <location>
        <begin position="12"/>
        <end position="34"/>
    </location>
</feature>
<keyword evidence="1" id="KW-0812">Transmembrane</keyword>
<evidence type="ECO:0008006" key="4">
    <source>
        <dbReference type="Google" id="ProtNLM"/>
    </source>
</evidence>
<dbReference type="Pfam" id="PF06836">
    <property type="entry name" value="DUF1240"/>
    <property type="match status" value="1"/>
</dbReference>
<keyword evidence="3" id="KW-1185">Reference proteome</keyword>
<dbReference type="EMBL" id="JXMS01000011">
    <property type="protein sequence ID" value="OBQ52109.1"/>
    <property type="molecule type" value="Genomic_DNA"/>
</dbReference>
<accession>A0A1B7XDJ5</accession>
<dbReference type="PATRIC" id="fig|1560234.3.peg.410"/>